<dbReference type="RefSeq" id="WP_129750024.1">
    <property type="nucleotide sequence ID" value="NZ_JUIW01000003.1"/>
</dbReference>
<feature type="transmembrane region" description="Helical" evidence="2">
    <location>
        <begin position="175"/>
        <end position="194"/>
    </location>
</feature>
<organism evidence="3 4">
    <name type="scientific">Flavobacterium beibuense</name>
    <dbReference type="NCBI Taxonomy" id="657326"/>
    <lineage>
        <taxon>Bacteria</taxon>
        <taxon>Pseudomonadati</taxon>
        <taxon>Bacteroidota</taxon>
        <taxon>Flavobacteriia</taxon>
        <taxon>Flavobacteriales</taxon>
        <taxon>Flavobacteriaceae</taxon>
        <taxon>Flavobacterium</taxon>
    </lineage>
</organism>
<sequence length="387" mass="44058">MDYATPSIRAAMPAPKQKTKAAAQKRRAVPAVPKAQKGLSRGAFRPPAISPCPPAAYGFLNTRFLPQIPAQGTGCEKEKAGFYQNFALLCSHYGITPIATDTLPYPYGREVALHEARRLLREAHRGCIAIDFEKYDDGAAFLTAAESYATNSTLYYIPVTPLYQLMRQRRRKGEARLLLCILAYLYHIAGVPYYRDEGSYLYWNYEMLAQWIEDDPQDNDCPDRYAAEVSAASHIGQVMLRRLRNPVHLNNFGDWLKGFAPGDDFARQCAALAKRAFGLWQDYPEAHLYRHADTDCLPDPDDGYEDNDCITMEKYIGFVATTKGGLYESLEQCINSEFNECQYIQEPVLRRCFDGRTQQDDSLDFEYRLFPLIDDLCYILNNPDYDT</sequence>
<keyword evidence="2" id="KW-1133">Transmembrane helix</keyword>
<accession>A0A444WEQ0</accession>
<dbReference type="EMBL" id="JUIW01000003">
    <property type="protein sequence ID" value="RYJ44246.1"/>
    <property type="molecule type" value="Genomic_DNA"/>
</dbReference>
<proteinExistence type="predicted"/>
<name>A0A444WEQ0_9FLAO</name>
<gene>
    <name evidence="3" type="ORF">NU09_0856</name>
</gene>
<dbReference type="Proteomes" id="UP000289775">
    <property type="component" value="Unassembled WGS sequence"/>
</dbReference>
<reference evidence="3 4" key="1">
    <citation type="submission" date="2014-12" db="EMBL/GenBank/DDBJ databases">
        <title>Genome sequence of Flavobacterium beibuense RSKm HC5.</title>
        <authorList>
            <person name="Kim J.F."/>
            <person name="Song J.Y."/>
            <person name="Kwak M.-J."/>
            <person name="Lee S.-W."/>
        </authorList>
    </citation>
    <scope>NUCLEOTIDE SEQUENCE [LARGE SCALE GENOMIC DNA]</scope>
    <source>
        <strain evidence="3 4">RSKm HC5</strain>
    </source>
</reference>
<feature type="compositionally biased region" description="Basic residues" evidence="1">
    <location>
        <begin position="17"/>
        <end position="28"/>
    </location>
</feature>
<keyword evidence="2" id="KW-0472">Membrane</keyword>
<evidence type="ECO:0000256" key="1">
    <source>
        <dbReference type="SAM" id="MobiDB-lite"/>
    </source>
</evidence>
<evidence type="ECO:0000256" key="2">
    <source>
        <dbReference type="SAM" id="Phobius"/>
    </source>
</evidence>
<evidence type="ECO:0000313" key="3">
    <source>
        <dbReference type="EMBL" id="RYJ44246.1"/>
    </source>
</evidence>
<keyword evidence="2" id="KW-0812">Transmembrane</keyword>
<keyword evidence="4" id="KW-1185">Reference proteome</keyword>
<feature type="region of interest" description="Disordered" evidence="1">
    <location>
        <begin position="1"/>
        <end position="36"/>
    </location>
</feature>
<protein>
    <submittedName>
        <fullName evidence="3">Uncharacterized protein</fullName>
    </submittedName>
</protein>
<evidence type="ECO:0000313" key="4">
    <source>
        <dbReference type="Proteomes" id="UP000289775"/>
    </source>
</evidence>
<comment type="caution">
    <text evidence="3">The sequence shown here is derived from an EMBL/GenBank/DDBJ whole genome shotgun (WGS) entry which is preliminary data.</text>
</comment>
<dbReference type="AlphaFoldDB" id="A0A444WEQ0"/>
<dbReference type="OrthoDB" id="917674at2"/>